<keyword evidence="6 8" id="KW-1133">Transmembrane helix</keyword>
<keyword evidence="10" id="KW-1185">Reference proteome</keyword>
<evidence type="ECO:0000256" key="4">
    <source>
        <dbReference type="ARBA" id="ARBA00022692"/>
    </source>
</evidence>
<proteinExistence type="predicted"/>
<accession>A0ABW4RH25</accession>
<reference evidence="10" key="1">
    <citation type="journal article" date="2019" name="Int. J. Syst. Evol. Microbiol.">
        <title>The Global Catalogue of Microorganisms (GCM) 10K type strain sequencing project: providing services to taxonomists for standard genome sequencing and annotation.</title>
        <authorList>
            <consortium name="The Broad Institute Genomics Platform"/>
            <consortium name="The Broad Institute Genome Sequencing Center for Infectious Disease"/>
            <person name="Wu L."/>
            <person name="Ma J."/>
        </authorList>
    </citation>
    <scope>NUCLEOTIDE SEQUENCE [LARGE SCALE GENOMIC DNA]</scope>
    <source>
        <strain evidence="10">CCUG 54950</strain>
    </source>
</reference>
<evidence type="ECO:0000256" key="7">
    <source>
        <dbReference type="ARBA" id="ARBA00023136"/>
    </source>
</evidence>
<evidence type="ECO:0000256" key="1">
    <source>
        <dbReference type="ARBA" id="ARBA00022475"/>
    </source>
</evidence>
<comment type="caution">
    <text evidence="9">The sequence shown here is derived from an EMBL/GenBank/DDBJ whole genome shotgun (WGS) entry which is preliminary data.</text>
</comment>
<dbReference type="EMBL" id="JBHUEH010000011">
    <property type="protein sequence ID" value="MFD1885564.1"/>
    <property type="molecule type" value="Genomic_DNA"/>
</dbReference>
<keyword evidence="7 8" id="KW-0472">Membrane</keyword>
<sequence length="161" mass="18062">MIESLSLSLAKRIQRSYPPANVEIMAYEIGRKLNFWAIVILTITIAWIFGDVVGSILSMISFALIRHWSGGKHFKLTLCTIVSVALFVITPLVSITQTLIFLIGAVTLLVFFFKTDNNRRIYCCVLIIIAVSIGSSTLILTFCAQAFLLLWREDNTNEKNS</sequence>
<dbReference type="Proteomes" id="UP001597233">
    <property type="component" value="Unassembled WGS sequence"/>
</dbReference>
<keyword evidence="5" id="KW-0378">Hydrolase</keyword>
<evidence type="ECO:0000256" key="5">
    <source>
        <dbReference type="ARBA" id="ARBA00022801"/>
    </source>
</evidence>
<evidence type="ECO:0000256" key="2">
    <source>
        <dbReference type="ARBA" id="ARBA00022654"/>
    </source>
</evidence>
<organism evidence="9 10">
    <name type="scientific">Paenibacillus wenxiniae</name>
    <dbReference type="NCBI Taxonomy" id="1636843"/>
    <lineage>
        <taxon>Bacteria</taxon>
        <taxon>Bacillati</taxon>
        <taxon>Bacillota</taxon>
        <taxon>Bacilli</taxon>
        <taxon>Bacillales</taxon>
        <taxon>Paenibacillaceae</taxon>
        <taxon>Paenibacillus</taxon>
    </lineage>
</organism>
<keyword evidence="1" id="KW-1003">Cell membrane</keyword>
<dbReference type="InterPro" id="IPR006741">
    <property type="entry name" value="AgrB"/>
</dbReference>
<evidence type="ECO:0000313" key="10">
    <source>
        <dbReference type="Proteomes" id="UP001597233"/>
    </source>
</evidence>
<feature type="transmembrane region" description="Helical" evidence="8">
    <location>
        <begin position="99"/>
        <end position="115"/>
    </location>
</feature>
<dbReference type="Pfam" id="PF04647">
    <property type="entry name" value="AgrB"/>
    <property type="match status" value="1"/>
</dbReference>
<evidence type="ECO:0000313" key="9">
    <source>
        <dbReference type="EMBL" id="MFD1885564.1"/>
    </source>
</evidence>
<name>A0ABW4RH25_9BACL</name>
<evidence type="ECO:0000256" key="3">
    <source>
        <dbReference type="ARBA" id="ARBA00022670"/>
    </source>
</evidence>
<evidence type="ECO:0000256" key="6">
    <source>
        <dbReference type="ARBA" id="ARBA00022989"/>
    </source>
</evidence>
<feature type="transmembrane region" description="Helical" evidence="8">
    <location>
        <begin position="35"/>
        <end position="64"/>
    </location>
</feature>
<evidence type="ECO:0000256" key="8">
    <source>
        <dbReference type="SAM" id="Phobius"/>
    </source>
</evidence>
<protein>
    <submittedName>
        <fullName evidence="9">Accessory gene regulator B family protein</fullName>
    </submittedName>
</protein>
<gene>
    <name evidence="9" type="ORF">ACFSC9_08485</name>
</gene>
<feature type="transmembrane region" description="Helical" evidence="8">
    <location>
        <begin position="122"/>
        <end position="151"/>
    </location>
</feature>
<keyword evidence="3" id="KW-0645">Protease</keyword>
<keyword evidence="4 8" id="KW-0812">Transmembrane</keyword>
<dbReference type="RefSeq" id="WP_371834068.1">
    <property type="nucleotide sequence ID" value="NZ_JBCGUH010000007.1"/>
</dbReference>
<keyword evidence="2" id="KW-0673">Quorum sensing</keyword>